<dbReference type="Proteomes" id="UP000240971">
    <property type="component" value="Unassembled WGS sequence"/>
</dbReference>
<dbReference type="RefSeq" id="WP_106531186.1">
    <property type="nucleotide sequence ID" value="NZ_PYAW01000009.1"/>
</dbReference>
<dbReference type="Gene3D" id="3.40.630.30">
    <property type="match status" value="1"/>
</dbReference>
<dbReference type="Pfam" id="PF00583">
    <property type="entry name" value="Acetyltransf_1"/>
    <property type="match status" value="1"/>
</dbReference>
<evidence type="ECO:0000313" key="4">
    <source>
        <dbReference type="EMBL" id="PSL43091.1"/>
    </source>
</evidence>
<dbReference type="PANTHER" id="PTHR43877">
    <property type="entry name" value="AMINOALKYLPHOSPHONATE N-ACETYLTRANSFERASE-RELATED-RELATED"/>
    <property type="match status" value="1"/>
</dbReference>
<dbReference type="EMBL" id="PYAW01000009">
    <property type="protein sequence ID" value="PSL43091.1"/>
    <property type="molecule type" value="Genomic_DNA"/>
</dbReference>
<gene>
    <name evidence="4" type="ORF">CLV51_10985</name>
</gene>
<evidence type="ECO:0000259" key="3">
    <source>
        <dbReference type="PROSITE" id="PS51186"/>
    </source>
</evidence>
<feature type="domain" description="N-acetyltransferase" evidence="3">
    <location>
        <begin position="4"/>
        <end position="173"/>
    </location>
</feature>
<organism evidence="4 5">
    <name type="scientific">Chitinophaga niastensis</name>
    <dbReference type="NCBI Taxonomy" id="536980"/>
    <lineage>
        <taxon>Bacteria</taxon>
        <taxon>Pseudomonadati</taxon>
        <taxon>Bacteroidota</taxon>
        <taxon>Chitinophagia</taxon>
        <taxon>Chitinophagales</taxon>
        <taxon>Chitinophagaceae</taxon>
        <taxon>Chitinophaga</taxon>
    </lineage>
</organism>
<dbReference type="InterPro" id="IPR000182">
    <property type="entry name" value="GNAT_dom"/>
</dbReference>
<dbReference type="InterPro" id="IPR016181">
    <property type="entry name" value="Acyl_CoA_acyltransferase"/>
</dbReference>
<evidence type="ECO:0000313" key="5">
    <source>
        <dbReference type="Proteomes" id="UP000240971"/>
    </source>
</evidence>
<sequence length="176" mass="20208">MNSILIVPAITAEVELLQQIGKQSFLETYAAVNTVENMEQYLQENFSIQNLTAEMTNPNSEFHFAMLNTQAIGYIKLNFKDAQTDRKNWQAIEIERIYVLKAFQGKKVGQQLFERALEIARQARAPYLWLGVWEKNTNAIGFYKRNGLVEFGTHTFTLGTDEQTDLLLKIDLPLSK</sequence>
<protein>
    <submittedName>
        <fullName evidence="4">Spermine/spermidine N-acetyltransferase</fullName>
    </submittedName>
</protein>
<evidence type="ECO:0000256" key="1">
    <source>
        <dbReference type="ARBA" id="ARBA00022679"/>
    </source>
</evidence>
<dbReference type="PROSITE" id="PS51186">
    <property type="entry name" value="GNAT"/>
    <property type="match status" value="1"/>
</dbReference>
<dbReference type="PANTHER" id="PTHR43877:SF2">
    <property type="entry name" value="AMINOALKYLPHOSPHONATE N-ACETYLTRANSFERASE-RELATED"/>
    <property type="match status" value="1"/>
</dbReference>
<dbReference type="GO" id="GO:0016747">
    <property type="term" value="F:acyltransferase activity, transferring groups other than amino-acyl groups"/>
    <property type="evidence" value="ECO:0007669"/>
    <property type="project" value="InterPro"/>
</dbReference>
<dbReference type="AlphaFoldDB" id="A0A2P8HA66"/>
<proteinExistence type="predicted"/>
<dbReference type="InterPro" id="IPR050832">
    <property type="entry name" value="Bact_Acetyltransf"/>
</dbReference>
<reference evidence="4 5" key="1">
    <citation type="submission" date="2018-03" db="EMBL/GenBank/DDBJ databases">
        <title>Genomic Encyclopedia of Archaeal and Bacterial Type Strains, Phase II (KMG-II): from individual species to whole genera.</title>
        <authorList>
            <person name="Goeker M."/>
        </authorList>
    </citation>
    <scope>NUCLEOTIDE SEQUENCE [LARGE SCALE GENOMIC DNA]</scope>
    <source>
        <strain evidence="4 5">DSM 24859</strain>
    </source>
</reference>
<keyword evidence="2" id="KW-0012">Acyltransferase</keyword>
<name>A0A2P8HA66_CHINA</name>
<evidence type="ECO:0000256" key="2">
    <source>
        <dbReference type="ARBA" id="ARBA00023315"/>
    </source>
</evidence>
<dbReference type="SUPFAM" id="SSF55729">
    <property type="entry name" value="Acyl-CoA N-acyltransferases (Nat)"/>
    <property type="match status" value="1"/>
</dbReference>
<dbReference type="OrthoDB" id="7205533at2"/>
<comment type="caution">
    <text evidence="4">The sequence shown here is derived from an EMBL/GenBank/DDBJ whole genome shotgun (WGS) entry which is preliminary data.</text>
</comment>
<keyword evidence="5" id="KW-1185">Reference proteome</keyword>
<keyword evidence="1 4" id="KW-0808">Transferase</keyword>
<dbReference type="CDD" id="cd04301">
    <property type="entry name" value="NAT_SF"/>
    <property type="match status" value="1"/>
</dbReference>
<accession>A0A2P8HA66</accession>